<feature type="region of interest" description="Disordered" evidence="1">
    <location>
        <begin position="732"/>
        <end position="757"/>
    </location>
</feature>
<dbReference type="AlphaFoldDB" id="A0A8H3TNS9"/>
<dbReference type="GO" id="GO:0004806">
    <property type="term" value="F:triacylglycerol lipase activity"/>
    <property type="evidence" value="ECO:0007669"/>
    <property type="project" value="TreeGrafter"/>
</dbReference>
<name>A0A8H3TNS9_9TREE</name>
<feature type="domain" description="Alpha/beta hydrolase fold-3" evidence="3">
    <location>
        <begin position="243"/>
        <end position="361"/>
    </location>
</feature>
<comment type="caution">
    <text evidence="4">The sequence shown here is derived from an EMBL/GenBank/DDBJ whole genome shotgun (WGS) entry which is preliminary data.</text>
</comment>
<dbReference type="GO" id="GO:0019433">
    <property type="term" value="P:triglyceride catabolic process"/>
    <property type="evidence" value="ECO:0007669"/>
    <property type="project" value="TreeGrafter"/>
</dbReference>
<feature type="domain" description="Alpha/beta hydrolase fold-3" evidence="3">
    <location>
        <begin position="490"/>
        <end position="571"/>
    </location>
</feature>
<sequence>MIDHILGKPSPLWRRTQVFLIILFWVFRLYIGDGRRIRSNSRLARKLASGMAESRWRRLFTLRRGLLGIMGCINQKFERFTPYQLIVGTMTAIYALRNLDVILGLGGPEPLTRLYSRAYYRASYISTAFDAGFATAMTIRPKWFRDICSVWLSAYYLIYAQEADEKLRRYRALCTVEMLRVTWEKTNNPYLRALTYFARPSLPVVRKVLLPRPKSSKHSKPISAMLFFARPEAELHTCTELILDFPGGGFIAMGPDCHEERLRRWAKRTGKPVLSVDYGKAPEYPYPWAIDEGFDVYRILTETKGGIIGMDGQKLDVILSGDSAGGNVITTIMLRILETADPIPHPVALVLAYPALDFNFKSFMSPEHLRILRTEQSTHHIPGVEESKDHMRHKSPLSVVSDVKASPPTSNRKPSWTRSLSGRLRGMASPSPKQYDFENDGRTEEEKSLRERVKTPLVEKSFEAMQQELNEMAKSHEERKVPLLGTRLTMTSRTGYFQDRIISPSMMRAMAILYIGPKENPDFETDYYISPILAPEKLLAQFPRVFLISGEKDPFVDDTVIFAGKIRQAKKIRREEIRRRVMAKVGKVKPALRMSQPSTGLDKADEALLNEDEDDWVQMRIIEGWGHGFMQMVTIMAEAEPVLLDVADWIDEAFAHHVTTTANSVSLPLGSAHSVPRSFSLVKPARYKNSAPNKTLGSADMGVPISDGTGSATVFDTEDEADDILSFSTKKGKLASSTSNSSHGDVSRPPLPRVSSAPRFNLSSELLEPTHADLTASVQEAFHVQGQMPYRAPKTTTFAFFGSQKRTETPSLALPQHDRDRSSSPAGADRVRTIGLSEAELLRRRRMEAVYGMGEMDYDRHKIDDESEDTGFRW</sequence>
<evidence type="ECO:0000313" key="4">
    <source>
        <dbReference type="EMBL" id="GHJ84183.1"/>
    </source>
</evidence>
<feature type="compositionally biased region" description="Polar residues" evidence="1">
    <location>
        <begin position="735"/>
        <end position="744"/>
    </location>
</feature>
<evidence type="ECO:0000313" key="5">
    <source>
        <dbReference type="Proteomes" id="UP000620104"/>
    </source>
</evidence>
<dbReference type="GO" id="GO:0004771">
    <property type="term" value="F:sterol ester esterase activity"/>
    <property type="evidence" value="ECO:0007669"/>
    <property type="project" value="TreeGrafter"/>
</dbReference>
<accession>A0A8H3TNS9</accession>
<keyword evidence="2" id="KW-0472">Membrane</keyword>
<reference evidence="4" key="1">
    <citation type="submission" date="2020-07" db="EMBL/GenBank/DDBJ databases">
        <title>Draft Genome Sequence of a Deep-Sea Yeast, Naganishia (Cryptococcus) liquefaciens strain N6.</title>
        <authorList>
            <person name="Han Y.W."/>
            <person name="Kajitani R."/>
            <person name="Morimoto H."/>
            <person name="Parhat M."/>
            <person name="Tsubouchi H."/>
            <person name="Bakenova O."/>
            <person name="Ogata M."/>
            <person name="Argunhan B."/>
            <person name="Aoki R."/>
            <person name="Kajiwara S."/>
            <person name="Itoh T."/>
            <person name="Iwasaki H."/>
        </authorList>
    </citation>
    <scope>NUCLEOTIDE SEQUENCE</scope>
    <source>
        <strain evidence="4">N6</strain>
    </source>
</reference>
<dbReference type="OrthoDB" id="5570009at2759"/>
<evidence type="ECO:0000259" key="3">
    <source>
        <dbReference type="Pfam" id="PF07859"/>
    </source>
</evidence>
<dbReference type="GO" id="GO:0005829">
    <property type="term" value="C:cytosol"/>
    <property type="evidence" value="ECO:0007669"/>
    <property type="project" value="TreeGrafter"/>
</dbReference>
<proteinExistence type="predicted"/>
<dbReference type="InterPro" id="IPR029058">
    <property type="entry name" value="AB_hydrolase_fold"/>
</dbReference>
<keyword evidence="2" id="KW-1133">Transmembrane helix</keyword>
<dbReference type="Pfam" id="PF07859">
    <property type="entry name" value="Abhydrolase_3"/>
    <property type="match status" value="2"/>
</dbReference>
<feature type="compositionally biased region" description="Basic and acidic residues" evidence="1">
    <location>
        <begin position="435"/>
        <end position="451"/>
    </location>
</feature>
<dbReference type="EMBL" id="BLZA01000007">
    <property type="protein sequence ID" value="GHJ84183.1"/>
    <property type="molecule type" value="Genomic_DNA"/>
</dbReference>
<gene>
    <name evidence="4" type="ORF">NliqN6_0585</name>
</gene>
<feature type="compositionally biased region" description="Polar residues" evidence="1">
    <location>
        <begin position="407"/>
        <end position="420"/>
    </location>
</feature>
<dbReference type="Gene3D" id="3.40.50.1820">
    <property type="entry name" value="alpha/beta hydrolase"/>
    <property type="match status" value="2"/>
</dbReference>
<organism evidence="4 5">
    <name type="scientific">Naganishia liquefaciens</name>
    <dbReference type="NCBI Taxonomy" id="104408"/>
    <lineage>
        <taxon>Eukaryota</taxon>
        <taxon>Fungi</taxon>
        <taxon>Dikarya</taxon>
        <taxon>Basidiomycota</taxon>
        <taxon>Agaricomycotina</taxon>
        <taxon>Tremellomycetes</taxon>
        <taxon>Filobasidiales</taxon>
        <taxon>Filobasidiaceae</taxon>
        <taxon>Naganishia</taxon>
    </lineage>
</organism>
<dbReference type="InterPro" id="IPR013094">
    <property type="entry name" value="AB_hydrolase_3"/>
</dbReference>
<dbReference type="PANTHER" id="PTHR23025">
    <property type="entry name" value="TRIACYLGLYCEROL LIPASE"/>
    <property type="match status" value="1"/>
</dbReference>
<feature type="region of interest" description="Disordered" evidence="1">
    <location>
        <begin position="807"/>
        <end position="829"/>
    </location>
</feature>
<evidence type="ECO:0000256" key="1">
    <source>
        <dbReference type="SAM" id="MobiDB-lite"/>
    </source>
</evidence>
<evidence type="ECO:0000256" key="2">
    <source>
        <dbReference type="SAM" id="Phobius"/>
    </source>
</evidence>
<dbReference type="Proteomes" id="UP000620104">
    <property type="component" value="Unassembled WGS sequence"/>
</dbReference>
<dbReference type="SUPFAM" id="SSF53474">
    <property type="entry name" value="alpha/beta-Hydrolases"/>
    <property type="match status" value="1"/>
</dbReference>
<protein>
    <recommendedName>
        <fullName evidence="3">Alpha/beta hydrolase fold-3 domain-containing protein</fullName>
    </recommendedName>
</protein>
<feature type="region of interest" description="Disordered" evidence="1">
    <location>
        <begin position="383"/>
        <end position="451"/>
    </location>
</feature>
<feature type="transmembrane region" description="Helical" evidence="2">
    <location>
        <begin position="12"/>
        <end position="31"/>
    </location>
</feature>
<keyword evidence="2" id="KW-0812">Transmembrane</keyword>
<keyword evidence="5" id="KW-1185">Reference proteome</keyword>
<dbReference type="PANTHER" id="PTHR23025:SF3">
    <property type="entry name" value="HORMONE-SENSITIVE LIPASE"/>
    <property type="match status" value="1"/>
</dbReference>